<evidence type="ECO:0000256" key="6">
    <source>
        <dbReference type="HAMAP-Rule" id="MF_00227"/>
    </source>
</evidence>
<dbReference type="GO" id="GO:0000049">
    <property type="term" value="F:tRNA binding"/>
    <property type="evidence" value="ECO:0007669"/>
    <property type="project" value="UniProtKB-UniRule"/>
</dbReference>
<dbReference type="eggNOG" id="COG0594">
    <property type="taxonomic scope" value="Bacteria"/>
</dbReference>
<dbReference type="KEGG" id="ckp:ckrop_2120"/>
<sequence>MNHVLPASQRLRRRSEFRAAIRGATSGSKLVVVHVVIRSTDPATADLINGPCVGVVCSKSVGNSVVRHTVARHLRHVAKNLVDDLPRNVDLVIRARPAAANASHSALAEAVTYCTNKAYGKARRREAKKAKDKKSES</sequence>
<dbReference type="Proteomes" id="UP000001473">
    <property type="component" value="Chromosome"/>
</dbReference>
<evidence type="ECO:0000256" key="1">
    <source>
        <dbReference type="ARBA" id="ARBA00022694"/>
    </source>
</evidence>
<dbReference type="GO" id="GO:0042781">
    <property type="term" value="F:3'-tRNA processing endoribonuclease activity"/>
    <property type="evidence" value="ECO:0007669"/>
    <property type="project" value="TreeGrafter"/>
</dbReference>
<comment type="function">
    <text evidence="6">RNaseP catalyzes the removal of the 5'-leader sequence from pre-tRNA to produce the mature 5'-terminus. It can also cleave other RNA substrates such as 4.5S RNA. The protein component plays an auxiliary but essential role in vivo by binding to the 5'-leader sequence and broadening the substrate specificity of the ribozyme.</text>
</comment>
<dbReference type="Pfam" id="PF00825">
    <property type="entry name" value="Ribonuclease_P"/>
    <property type="match status" value="1"/>
</dbReference>
<organism evidence="7 8">
    <name type="scientific">Corynebacterium kroppenstedtii (strain DSM 44385 / JCM 11950 / CIP 105744 / CCUG 35717)</name>
    <dbReference type="NCBI Taxonomy" id="645127"/>
    <lineage>
        <taxon>Bacteria</taxon>
        <taxon>Bacillati</taxon>
        <taxon>Actinomycetota</taxon>
        <taxon>Actinomycetes</taxon>
        <taxon>Mycobacteriales</taxon>
        <taxon>Corynebacteriaceae</taxon>
        <taxon>Corynebacterium</taxon>
    </lineage>
</organism>
<keyword evidence="2 6" id="KW-0540">Nuclease</keyword>
<reference evidence="7 8" key="1">
    <citation type="journal article" date="2008" name="J. Biotechnol.">
        <title>Ultrafast pyrosequencing of Corynebacterium kroppenstedtii DSM44385 revealed insights into the physiology of a lipophilic corynebacterium that lacks mycolic acids.</title>
        <authorList>
            <person name="Tauch A."/>
            <person name="Schneider J."/>
            <person name="Szczepanowski R."/>
            <person name="Tilker A."/>
            <person name="Viehoever P."/>
            <person name="Gartemann K.-H."/>
            <person name="Arnold W."/>
            <person name="Blom J."/>
            <person name="Brinkrolf K."/>
            <person name="Brune I."/>
            <person name="Goetker S."/>
            <person name="Weisshaar B."/>
            <person name="Goesmann A."/>
            <person name="Droege M."/>
            <person name="Puehler A."/>
        </authorList>
    </citation>
    <scope>NUCLEOTIDE SEQUENCE [LARGE SCALE GENOMIC DNA]</scope>
    <source>
        <strain evidence="8">DSM 44385 / JCM 11950 / CIP 105744 / CCUG 35717</strain>
    </source>
</reference>
<keyword evidence="1 6" id="KW-0819">tRNA processing</keyword>
<dbReference type="GO" id="GO:0001682">
    <property type="term" value="P:tRNA 5'-leader removal"/>
    <property type="evidence" value="ECO:0007669"/>
    <property type="project" value="UniProtKB-UniRule"/>
</dbReference>
<evidence type="ECO:0000256" key="5">
    <source>
        <dbReference type="ARBA" id="ARBA00022884"/>
    </source>
</evidence>
<dbReference type="HAMAP" id="MF_00227">
    <property type="entry name" value="RNase_P"/>
    <property type="match status" value="1"/>
</dbReference>
<comment type="catalytic activity">
    <reaction evidence="6">
        <text>Endonucleolytic cleavage of RNA, removing 5'-extranucleotides from tRNA precursor.</text>
        <dbReference type="EC" id="3.1.26.5"/>
    </reaction>
</comment>
<dbReference type="SUPFAM" id="SSF54211">
    <property type="entry name" value="Ribosomal protein S5 domain 2-like"/>
    <property type="match status" value="1"/>
</dbReference>
<dbReference type="HOGENOM" id="CLU_117179_4_1_11"/>
<comment type="similarity">
    <text evidence="6">Belongs to the RnpA family.</text>
</comment>
<dbReference type="AlphaFoldDB" id="C4LGJ7"/>
<dbReference type="InterPro" id="IPR014721">
    <property type="entry name" value="Ribsml_uS5_D2-typ_fold_subgr"/>
</dbReference>
<dbReference type="InterPro" id="IPR020568">
    <property type="entry name" value="Ribosomal_Su5_D2-typ_SF"/>
</dbReference>
<dbReference type="Gene3D" id="3.30.230.10">
    <property type="match status" value="1"/>
</dbReference>
<dbReference type="PANTHER" id="PTHR33992">
    <property type="entry name" value="RIBONUCLEASE P PROTEIN COMPONENT"/>
    <property type="match status" value="1"/>
</dbReference>
<protein>
    <recommendedName>
        <fullName evidence="6">Ribonuclease P protein component</fullName>
        <shortName evidence="6">RNase P protein</shortName>
        <shortName evidence="6">RNaseP protein</shortName>
        <ecNumber evidence="6">3.1.26.5</ecNumber>
    </recommendedName>
    <alternativeName>
        <fullName evidence="6">Protein C5</fullName>
    </alternativeName>
</protein>
<keyword evidence="5 6" id="KW-0694">RNA-binding</keyword>
<evidence type="ECO:0000256" key="3">
    <source>
        <dbReference type="ARBA" id="ARBA00022759"/>
    </source>
</evidence>
<dbReference type="GO" id="GO:0004526">
    <property type="term" value="F:ribonuclease P activity"/>
    <property type="evidence" value="ECO:0007669"/>
    <property type="project" value="UniProtKB-UniRule"/>
</dbReference>
<evidence type="ECO:0000313" key="7">
    <source>
        <dbReference type="EMBL" id="ACR18816.1"/>
    </source>
</evidence>
<dbReference type="PANTHER" id="PTHR33992:SF1">
    <property type="entry name" value="RIBONUCLEASE P PROTEIN COMPONENT"/>
    <property type="match status" value="1"/>
</dbReference>
<comment type="subunit">
    <text evidence="6">Consists of a catalytic RNA component (M1 or rnpB) and a protein subunit.</text>
</comment>
<keyword evidence="3 6" id="KW-0255">Endonuclease</keyword>
<dbReference type="STRING" id="645127.ckrop_2120"/>
<accession>C4LGJ7</accession>
<dbReference type="EC" id="3.1.26.5" evidence="6"/>
<evidence type="ECO:0000256" key="4">
    <source>
        <dbReference type="ARBA" id="ARBA00022801"/>
    </source>
</evidence>
<name>C4LGJ7_CORK4</name>
<keyword evidence="8" id="KW-1185">Reference proteome</keyword>
<dbReference type="GO" id="GO:0030677">
    <property type="term" value="C:ribonuclease P complex"/>
    <property type="evidence" value="ECO:0007669"/>
    <property type="project" value="TreeGrafter"/>
</dbReference>
<keyword evidence="4 6" id="KW-0378">Hydrolase</keyword>
<proteinExistence type="inferred from homology"/>
<dbReference type="EMBL" id="CP001620">
    <property type="protein sequence ID" value="ACR18816.1"/>
    <property type="molecule type" value="Genomic_DNA"/>
</dbReference>
<evidence type="ECO:0000313" key="8">
    <source>
        <dbReference type="Proteomes" id="UP000001473"/>
    </source>
</evidence>
<gene>
    <name evidence="6 7" type="primary">rnpA</name>
    <name evidence="7" type="ordered locus">ckrop_2120</name>
</gene>
<dbReference type="InterPro" id="IPR000100">
    <property type="entry name" value="RNase_P"/>
</dbReference>
<evidence type="ECO:0000256" key="2">
    <source>
        <dbReference type="ARBA" id="ARBA00022722"/>
    </source>
</evidence>